<keyword evidence="2" id="KW-1185">Reference proteome</keyword>
<evidence type="ECO:0000313" key="2">
    <source>
        <dbReference type="Proteomes" id="UP001166052"/>
    </source>
</evidence>
<proteinExistence type="predicted"/>
<dbReference type="Proteomes" id="UP001166052">
    <property type="component" value="Unassembled WGS sequence"/>
</dbReference>
<dbReference type="EMBL" id="JAAWVN010018919">
    <property type="protein sequence ID" value="MBN3292926.1"/>
    <property type="molecule type" value="Genomic_DNA"/>
</dbReference>
<feature type="non-terminal residue" evidence="1">
    <location>
        <position position="371"/>
    </location>
</feature>
<protein>
    <submittedName>
        <fullName evidence="1">LIN1 transcriptase</fullName>
    </submittedName>
</protein>
<sequence length="371" mass="43589">SWVDMESCGFALPLNLYIYSDKIKQLKTVTKHPIVCNMIGVWCEVREYMKIDDSLSQYSPIWGNTLFKPGTKDSGFRLWAEKGLSKISDLFEERTLMSFEQISTQYNIPRKHFFKYLQIRSFVLSRQNQALNLPVLSSLEELITKKCNNKGLISVFYNWLVSGSTESTTLKLELWKTGLNEDISEDEWRQVCKNSQKQLGSVSLKLLQYNWLMQTYITPVKINRFNKNIPDTCFKCREAQGSFVHCVWECNIIRDFWVEVINITKIIVPLNIPLDAKMILLHLYPKNLKLNLQQRKFIDYAILQAKKTIALNWKRPDPPSIGTWINAMAQCMVMEKVTYFIKNKMDVYEEIWKPFKYYINNNNIGHLLQEV</sequence>
<gene>
    <name evidence="1" type="primary">Lin1_43</name>
    <name evidence="1" type="ORF">GTO92_0022901</name>
</gene>
<evidence type="ECO:0000313" key="1">
    <source>
        <dbReference type="EMBL" id="MBN3292926.1"/>
    </source>
</evidence>
<name>A0ABS2Z3Z6_POLSE</name>
<comment type="caution">
    <text evidence="1">The sequence shown here is derived from an EMBL/GenBank/DDBJ whole genome shotgun (WGS) entry which is preliminary data.</text>
</comment>
<reference evidence="1" key="1">
    <citation type="journal article" date="2021" name="Cell">
        <title>Tracing the genetic footprints of vertebrate landing in non-teleost ray-finned fishes.</title>
        <authorList>
            <person name="Bi X."/>
            <person name="Wang K."/>
            <person name="Yang L."/>
            <person name="Pan H."/>
            <person name="Jiang H."/>
            <person name="Wei Q."/>
            <person name="Fang M."/>
            <person name="Yu H."/>
            <person name="Zhu C."/>
            <person name="Cai Y."/>
            <person name="He Y."/>
            <person name="Gan X."/>
            <person name="Zeng H."/>
            <person name="Yu D."/>
            <person name="Zhu Y."/>
            <person name="Jiang H."/>
            <person name="Qiu Q."/>
            <person name="Yang H."/>
            <person name="Zhang Y.E."/>
            <person name="Wang W."/>
            <person name="Zhu M."/>
            <person name="He S."/>
            <person name="Zhang G."/>
        </authorList>
    </citation>
    <scope>NUCLEOTIDE SEQUENCE</scope>
    <source>
        <strain evidence="1">Bchr_001</strain>
    </source>
</reference>
<accession>A0ABS2Z3Z6</accession>
<organism evidence="1 2">
    <name type="scientific">Polypterus senegalus</name>
    <name type="common">Senegal bichir</name>
    <dbReference type="NCBI Taxonomy" id="55291"/>
    <lineage>
        <taxon>Eukaryota</taxon>
        <taxon>Metazoa</taxon>
        <taxon>Chordata</taxon>
        <taxon>Craniata</taxon>
        <taxon>Vertebrata</taxon>
        <taxon>Euteleostomi</taxon>
        <taxon>Actinopterygii</taxon>
        <taxon>Polypteriformes</taxon>
        <taxon>Polypteridae</taxon>
        <taxon>Polypterus</taxon>
    </lineage>
</organism>
<feature type="non-terminal residue" evidence="1">
    <location>
        <position position="1"/>
    </location>
</feature>